<sequence length="738" mass="79875">MASSSDLSHLMARLGVDALWDADMSSSDDGDDLDDSPLHGPEAKTMATGEWDRLLKGTVLDPSTSVEVSGKLDDDADEDMFEGGETSTEEEEEGDTTKASRYDAEVGEVFGGGRAVQPGAFAAYKPTYYDMVSSEAAAGPSLLGQWPKLRHPYLQQHLSFRASIGLDGRMAMPVEATLNRYRVKVLLPVLPSAESLDASFVEQCFSALTSVDPQESTAAPELFDIYRSYEEGPGYPSEKEYLCSAIWHAGSNVCDPGFGHDFAQKCIYGGSEIMDTVSHSRGIDTLRNAALHGTSDDLRPWLSDVNSPIPAESDALQRAFHQLIAADVTGATRSLQAAGYPRLARIAAILGFDSTDWESARSEGTVSILRQQLAQWKLDSSGEIKGTVAAVYQLLAGEVGSEEVLSRCSSWTAKFAAYYCYGTKPDGQRYSLVETIEAVGQGSGVDWELLRVRAGVAKPDTLAEALLNCAVPEPFTAFLAFLTYSTLDGEATLGSLPATRLASITAQWLETIGLWPWAALVYCEYLWVPSTAVQQLVTDLIYRNIPQPSDAFLRTVLSLPIDDRGAPVFPGREGLFPQPVIAALTALLGEDDLNALLWSAVAPRIDPRTRDSRLASAVCYLHAGDWRGAARVIDRELLSALEDVILGGDAVHSWMSAMIERLAFLASGGTSGIADPTKDWIHFANAVMHDDVLTSNFLAKCKASNNLGEEKEALLRGSVLQVLQQLLATTCTRFNVNR</sequence>
<keyword evidence="3" id="KW-0689">Ribosomal protein</keyword>
<organism evidence="3 4">
    <name type="scientific">Perkinsus olseni</name>
    <name type="common">Perkinsus atlanticus</name>
    <dbReference type="NCBI Taxonomy" id="32597"/>
    <lineage>
        <taxon>Eukaryota</taxon>
        <taxon>Sar</taxon>
        <taxon>Alveolata</taxon>
        <taxon>Perkinsozoa</taxon>
        <taxon>Perkinsea</taxon>
        <taxon>Perkinsida</taxon>
        <taxon>Perkinsidae</taxon>
        <taxon>Perkinsus</taxon>
    </lineage>
</organism>
<dbReference type="AlphaFoldDB" id="A0A7J6PID3"/>
<gene>
    <name evidence="3" type="primary">PRPL15_3</name>
    <name evidence="3" type="ORF">FOZ60_003065</name>
</gene>
<evidence type="ECO:0000313" key="4">
    <source>
        <dbReference type="Proteomes" id="UP000541610"/>
    </source>
</evidence>
<protein>
    <submittedName>
        <fullName evidence="3">Ribosomal protein</fullName>
    </submittedName>
</protein>
<dbReference type="EMBL" id="JABANP010000016">
    <property type="protein sequence ID" value="KAF4695899.1"/>
    <property type="molecule type" value="Genomic_DNA"/>
</dbReference>
<proteinExistence type="predicted"/>
<accession>A0A7J6PID3</accession>
<evidence type="ECO:0000313" key="3">
    <source>
        <dbReference type="EMBL" id="KAF4695899.1"/>
    </source>
</evidence>
<dbReference type="Pfam" id="PF12110">
    <property type="entry name" value="Nup96"/>
    <property type="match status" value="1"/>
</dbReference>
<evidence type="ECO:0000259" key="2">
    <source>
        <dbReference type="Pfam" id="PF12110"/>
    </source>
</evidence>
<dbReference type="Proteomes" id="UP000541610">
    <property type="component" value="Unassembled WGS sequence"/>
</dbReference>
<feature type="region of interest" description="Disordered" evidence="1">
    <location>
        <begin position="22"/>
        <end position="49"/>
    </location>
</feature>
<dbReference type="InterPro" id="IPR021967">
    <property type="entry name" value="Nup98_C"/>
</dbReference>
<evidence type="ECO:0000256" key="1">
    <source>
        <dbReference type="SAM" id="MobiDB-lite"/>
    </source>
</evidence>
<dbReference type="GO" id="GO:0005840">
    <property type="term" value="C:ribosome"/>
    <property type="evidence" value="ECO:0007669"/>
    <property type="project" value="UniProtKB-KW"/>
</dbReference>
<feature type="compositionally biased region" description="Acidic residues" evidence="1">
    <location>
        <begin position="74"/>
        <end position="94"/>
    </location>
</feature>
<reference evidence="3 4" key="1">
    <citation type="submission" date="2020-04" db="EMBL/GenBank/DDBJ databases">
        <title>Perkinsus olseni comparative genomics.</title>
        <authorList>
            <person name="Bogema D.R."/>
        </authorList>
    </citation>
    <scope>NUCLEOTIDE SEQUENCE [LARGE SCALE GENOMIC DNA]</scope>
    <source>
        <strain evidence="3">00978-12</strain>
    </source>
</reference>
<feature type="domain" description="Nuclear pore complex protein NUP96 C-terminal" evidence="2">
    <location>
        <begin position="317"/>
        <end position="427"/>
    </location>
</feature>
<keyword evidence="3" id="KW-0687">Ribonucleoprotein</keyword>
<feature type="region of interest" description="Disordered" evidence="1">
    <location>
        <begin position="62"/>
        <end position="99"/>
    </location>
</feature>
<name>A0A7J6PID3_PEROL</name>
<dbReference type="Gene3D" id="1.25.40.690">
    <property type="match status" value="1"/>
</dbReference>
<feature type="compositionally biased region" description="Acidic residues" evidence="1">
    <location>
        <begin position="26"/>
        <end position="35"/>
    </location>
</feature>
<comment type="caution">
    <text evidence="3">The sequence shown here is derived from an EMBL/GenBank/DDBJ whole genome shotgun (WGS) entry which is preliminary data.</text>
</comment>
<dbReference type="OrthoDB" id="428288at2759"/>